<keyword evidence="3" id="KW-0067">ATP-binding</keyword>
<dbReference type="OrthoDB" id="190266at2"/>
<organism evidence="4 5">
    <name type="scientific">Aeromicrobium chenweiae</name>
    <dbReference type="NCBI Taxonomy" id="2079793"/>
    <lineage>
        <taxon>Bacteria</taxon>
        <taxon>Bacillati</taxon>
        <taxon>Actinomycetota</taxon>
        <taxon>Actinomycetes</taxon>
        <taxon>Propionibacteriales</taxon>
        <taxon>Nocardioidaceae</taxon>
        <taxon>Aeromicrobium</taxon>
    </lineage>
</organism>
<dbReference type="Pfam" id="PF13607">
    <property type="entry name" value="Succ_CoA_lig"/>
    <property type="match status" value="1"/>
</dbReference>
<dbReference type="InterPro" id="IPR016102">
    <property type="entry name" value="Succinyl-CoA_synth-like"/>
</dbReference>
<dbReference type="Gene3D" id="3.30.470.20">
    <property type="entry name" value="ATP-grasp fold, B domain"/>
    <property type="match status" value="1"/>
</dbReference>
<evidence type="ECO:0000256" key="1">
    <source>
        <dbReference type="ARBA" id="ARBA00022598"/>
    </source>
</evidence>
<dbReference type="AlphaFoldDB" id="A0A2S0WPM0"/>
<dbReference type="SMART" id="SM00881">
    <property type="entry name" value="CoA_binding"/>
    <property type="match status" value="1"/>
</dbReference>
<dbReference type="Pfam" id="PF13549">
    <property type="entry name" value="ATP-grasp_5"/>
    <property type="match status" value="1"/>
</dbReference>
<gene>
    <name evidence="4" type="ORF">C3E78_14085</name>
</gene>
<dbReference type="InterPro" id="IPR013815">
    <property type="entry name" value="ATP_grasp_subdomain_1"/>
</dbReference>
<dbReference type="GO" id="GO:0046872">
    <property type="term" value="F:metal ion binding"/>
    <property type="evidence" value="ECO:0007669"/>
    <property type="project" value="InterPro"/>
</dbReference>
<dbReference type="InterPro" id="IPR011761">
    <property type="entry name" value="ATP-grasp"/>
</dbReference>
<dbReference type="Gene3D" id="3.40.50.261">
    <property type="entry name" value="Succinyl-CoA synthetase domains"/>
    <property type="match status" value="2"/>
</dbReference>
<evidence type="ECO:0000313" key="4">
    <source>
        <dbReference type="EMBL" id="AWB93242.1"/>
    </source>
</evidence>
<dbReference type="SUPFAM" id="SSF51735">
    <property type="entry name" value="NAD(P)-binding Rossmann-fold domains"/>
    <property type="match status" value="1"/>
</dbReference>
<reference evidence="5" key="1">
    <citation type="submission" date="2018-01" db="EMBL/GenBank/DDBJ databases">
        <authorList>
            <person name="Li J."/>
        </authorList>
    </citation>
    <scope>NUCLEOTIDE SEQUENCE [LARGE SCALE GENOMIC DNA]</scope>
    <source>
        <strain evidence="5">592</strain>
    </source>
</reference>
<dbReference type="PROSITE" id="PS50975">
    <property type="entry name" value="ATP_GRASP"/>
    <property type="match status" value="1"/>
</dbReference>
<accession>A0A5F2EX75</accession>
<accession>A0A2S0WPM0</accession>
<dbReference type="SUPFAM" id="SSF56059">
    <property type="entry name" value="Glutathione synthetase ATP-binding domain-like"/>
    <property type="match status" value="1"/>
</dbReference>
<dbReference type="GO" id="GO:0016874">
    <property type="term" value="F:ligase activity"/>
    <property type="evidence" value="ECO:0007669"/>
    <property type="project" value="UniProtKB-KW"/>
</dbReference>
<keyword evidence="2" id="KW-0547">Nucleotide-binding</keyword>
<dbReference type="SUPFAM" id="SSF52210">
    <property type="entry name" value="Succinyl-CoA synthetase domains"/>
    <property type="match status" value="2"/>
</dbReference>
<dbReference type="Pfam" id="PF13380">
    <property type="entry name" value="CoA_binding_2"/>
    <property type="match status" value="1"/>
</dbReference>
<keyword evidence="5" id="KW-1185">Reference proteome</keyword>
<keyword evidence="1" id="KW-0436">Ligase</keyword>
<dbReference type="PANTHER" id="PTHR43334:SF1">
    <property type="entry name" value="3-HYDROXYPROPIONATE--COA LIGASE [ADP-FORMING]"/>
    <property type="match status" value="1"/>
</dbReference>
<dbReference type="Proteomes" id="UP000244384">
    <property type="component" value="Chromosome"/>
</dbReference>
<dbReference type="Gene3D" id="3.40.50.720">
    <property type="entry name" value="NAD(P)-binding Rossmann-like Domain"/>
    <property type="match status" value="1"/>
</dbReference>
<dbReference type="InterPro" id="IPR051538">
    <property type="entry name" value="Acyl-CoA_Synth/Transferase"/>
</dbReference>
<dbReference type="InterPro" id="IPR003781">
    <property type="entry name" value="CoA-bd"/>
</dbReference>
<dbReference type="RefSeq" id="WP_108579427.1">
    <property type="nucleotide sequence ID" value="NZ_CP026952.1"/>
</dbReference>
<dbReference type="Gene3D" id="3.30.1490.20">
    <property type="entry name" value="ATP-grasp fold, A domain"/>
    <property type="match status" value="1"/>
</dbReference>
<name>A0A2S0WPM0_9ACTN</name>
<dbReference type="GO" id="GO:0005524">
    <property type="term" value="F:ATP binding"/>
    <property type="evidence" value="ECO:0007669"/>
    <property type="project" value="UniProtKB-UniRule"/>
</dbReference>
<proteinExistence type="predicted"/>
<evidence type="ECO:0000313" key="5">
    <source>
        <dbReference type="Proteomes" id="UP000244384"/>
    </source>
</evidence>
<dbReference type="PANTHER" id="PTHR43334">
    <property type="entry name" value="ACETATE--COA LIGASE [ADP-FORMING]"/>
    <property type="match status" value="1"/>
</dbReference>
<protein>
    <submittedName>
        <fullName evidence="4">Uncharacterized protein</fullName>
    </submittedName>
</protein>
<dbReference type="InterPro" id="IPR032875">
    <property type="entry name" value="Succ_CoA_lig_flav_dom"/>
</dbReference>
<evidence type="ECO:0000256" key="3">
    <source>
        <dbReference type="ARBA" id="ARBA00022840"/>
    </source>
</evidence>
<sequence length="718" mass="75409">MTNTTARTPVEILLSARSVAIIGASDSGIKPSGRTQRYLRKYGFAGTVYPVNPTRETVQGIPAWPSIAELPETPDLAVIVLPQAAVESAVEACGEAGIPFAIVFASGYAETGPEGVERQNSLLQTARRAGVRILGPNSVGAVSIGNGLTTTFMTGLDQDRFEPTDDGIAFASQSGAMGGFILNMAHTQGIGVGRFFSTGNEADLTLPEIVEELVDEGTTRVVLGYVEGIRDGERLETALEKARAADIPVCLMKVGRSDRGAQAAASHTGALAGADTVYEGVFNRHGVHRAMDVEHLLDLGRVFAGEARAEGNKVSIVTLSGGAGVLMTDYAEDLGLDVFTWDDVWQSKMAAVLPPHAAVANPIDTTGAIAADQQMLIDALEVCLDNPSSDILLVLLGNLEAEEDSICERIIELAKTTTKPILVTWVGGSGRPARLLSTAGVPTFSEPVRAMRAAAALARDAHRSANPLSTRTDDAPVHDLEVLTDARERGAAYLDEVAAKTLLAAHGVRTVGEIAVDSSPAAWEAAQQLGLPVVLKLLSDEVAHKTEHGAVRVGLATEEDVLTAADEVLQVAADLDLKDRRLVLQEMVPTETELILGMTTDPVFGPVVVLGIGGVLTEIVADVAIRPAPVGVTEATEMIESLRGVALLRGVRGRTPVDERELAETVAGFSRLAAAAAEHAESIEINPLLADRSGRPVAVDALVVLRPLSSDIVPTEIS</sequence>
<evidence type="ECO:0000256" key="2">
    <source>
        <dbReference type="ARBA" id="ARBA00022741"/>
    </source>
</evidence>
<dbReference type="InterPro" id="IPR036291">
    <property type="entry name" value="NAD(P)-bd_dom_sf"/>
</dbReference>
<dbReference type="KEGG" id="aez:C3E78_14085"/>
<dbReference type="EMBL" id="CP026952">
    <property type="protein sequence ID" value="AWB93242.1"/>
    <property type="molecule type" value="Genomic_DNA"/>
</dbReference>